<dbReference type="FunCoup" id="A0A448YS30">
    <property type="interactions" value="45"/>
</dbReference>
<dbReference type="EMBL" id="CAACVR010000056">
    <property type="protein sequence ID" value="VEU23722.1"/>
    <property type="molecule type" value="Genomic_DNA"/>
</dbReference>
<name>A0A448YS30_BRENA</name>
<evidence type="ECO:0000313" key="2">
    <source>
        <dbReference type="EMBL" id="VEU23722.1"/>
    </source>
</evidence>
<feature type="compositionally biased region" description="Basic and acidic residues" evidence="1">
    <location>
        <begin position="413"/>
        <end position="424"/>
    </location>
</feature>
<feature type="compositionally biased region" description="Basic and acidic residues" evidence="1">
    <location>
        <begin position="246"/>
        <end position="267"/>
    </location>
</feature>
<feature type="compositionally biased region" description="Polar residues" evidence="1">
    <location>
        <begin position="616"/>
        <end position="625"/>
    </location>
</feature>
<dbReference type="InParanoid" id="A0A448YS30"/>
<accession>A0A448YS30</accession>
<feature type="region of interest" description="Disordered" evidence="1">
    <location>
        <begin position="307"/>
        <end position="364"/>
    </location>
</feature>
<evidence type="ECO:0000313" key="3">
    <source>
        <dbReference type="Proteomes" id="UP000290900"/>
    </source>
</evidence>
<gene>
    <name evidence="2" type="ORF">BRENAR_LOCUS4451</name>
</gene>
<reference evidence="2 3" key="1">
    <citation type="submission" date="2018-12" db="EMBL/GenBank/DDBJ databases">
        <authorList>
            <person name="Tiukova I."/>
            <person name="Dainat J."/>
        </authorList>
    </citation>
    <scope>NUCLEOTIDE SEQUENCE [LARGE SCALE GENOMIC DNA]</scope>
</reference>
<feature type="compositionally biased region" description="Polar residues" evidence="1">
    <location>
        <begin position="652"/>
        <end position="662"/>
    </location>
</feature>
<proteinExistence type="predicted"/>
<evidence type="ECO:0000256" key="1">
    <source>
        <dbReference type="SAM" id="MobiDB-lite"/>
    </source>
</evidence>
<dbReference type="OrthoDB" id="4021219at2759"/>
<protein>
    <submittedName>
        <fullName evidence="2">DEKNAAC105039</fullName>
    </submittedName>
</protein>
<feature type="compositionally biased region" description="Polar residues" evidence="1">
    <location>
        <begin position="286"/>
        <end position="295"/>
    </location>
</feature>
<dbReference type="Proteomes" id="UP000290900">
    <property type="component" value="Unassembled WGS sequence"/>
</dbReference>
<feature type="compositionally biased region" description="Acidic residues" evidence="1">
    <location>
        <begin position="448"/>
        <end position="469"/>
    </location>
</feature>
<dbReference type="AlphaFoldDB" id="A0A448YS30"/>
<feature type="compositionally biased region" description="Acidic residues" evidence="1">
    <location>
        <begin position="326"/>
        <end position="338"/>
    </location>
</feature>
<feature type="region of interest" description="Disordered" evidence="1">
    <location>
        <begin position="246"/>
        <end position="295"/>
    </location>
</feature>
<organism evidence="2 3">
    <name type="scientific">Brettanomyces naardenensis</name>
    <name type="common">Yeast</name>
    <dbReference type="NCBI Taxonomy" id="13370"/>
    <lineage>
        <taxon>Eukaryota</taxon>
        <taxon>Fungi</taxon>
        <taxon>Dikarya</taxon>
        <taxon>Ascomycota</taxon>
        <taxon>Saccharomycotina</taxon>
        <taxon>Pichiomycetes</taxon>
        <taxon>Pichiales</taxon>
        <taxon>Pichiaceae</taxon>
        <taxon>Brettanomyces</taxon>
    </lineage>
</organism>
<feature type="region of interest" description="Disordered" evidence="1">
    <location>
        <begin position="575"/>
        <end position="662"/>
    </location>
</feature>
<feature type="region of interest" description="Disordered" evidence="1">
    <location>
        <begin position="405"/>
        <end position="474"/>
    </location>
</feature>
<sequence length="662" mass="74273">MSAEVLPYTDPLLELLKDPNLNKEKEKVQQLVEYIDEIEDSKLKSWCIEAFEILRDLEKIEVKINNWEFQTLDFNISVDSIMANEQDLKRRKFNLELAKRVSKHCLELHRLLSELSLEIDELSTYSKRLTALQKISDPGTILTELNLRVIRLQDLLTDEISIHYSRARLVNIGISLEDLVNKGEDGSDDNSGGINNETVRNYKEFVNNLLQQLNGCVASNDTIGAMECIAIVNDVEKMFVTMKAQKQEEKQRKILDDEQKSSRKESKVQNNNIVPNTEGEDYDAVSPSSSSNLTTLCGDEEEIKQKAVNPESFLESLPEESKNNNEIDEDNLSIDSDEAENKADSSLLSVKVDERRKRRHNNDQVTMNLEDSILHRTTISEKLPFLMSAFEEAKAAESGLIHAVSNQYGGDEPPAKRQMPDSPKKRQSPTLLRKVNITSTPQKGGSEETIEEEEDEEEDENWEDAEAGQELEPTASIPAYLPLFSKPSILSAFFQPKIKEPIYMSSSQQEAPYQSAAAAAAEAAKKKRYMRKLTGSAVQEKLLKFQQDEELRDLNLSTRKLTSIEVGAGRVKETVKEIEQQLPTRAIPPTPVKGSPKDSPKSSPEAAIINSEKSLDNPSGATSGSVFIGPPVPPSFQLFETGPKYNKEQDYGDTSSIEDSVD</sequence>
<keyword evidence="3" id="KW-1185">Reference proteome</keyword>